<protein>
    <submittedName>
        <fullName evidence="2">Uncharacterized protein</fullName>
    </submittedName>
</protein>
<keyword evidence="3" id="KW-1185">Reference proteome</keyword>
<evidence type="ECO:0000313" key="2">
    <source>
        <dbReference type="EMBL" id="KAL2520495.1"/>
    </source>
</evidence>
<name>A0ABD1U671_9LAMI</name>
<dbReference type="Proteomes" id="UP001604277">
    <property type="component" value="Unassembled WGS sequence"/>
</dbReference>
<dbReference type="AlphaFoldDB" id="A0ABD1U671"/>
<accession>A0ABD1U671</accession>
<comment type="caution">
    <text evidence="2">The sequence shown here is derived from an EMBL/GenBank/DDBJ whole genome shotgun (WGS) entry which is preliminary data.</text>
</comment>
<proteinExistence type="predicted"/>
<sequence>MLGPSSSSKVAVRESTVVESNETPMVGSKSRFSYAEVKSTAQDFCGNILKGTVAVVTSTAARESEISMFELTLSSSLDYTGTSDRASPKPLLLHQKPRLRRSSCFPSKIYFCTNLPLNCITNRVEKVR</sequence>
<feature type="region of interest" description="Disordered" evidence="1">
    <location>
        <begin position="1"/>
        <end position="28"/>
    </location>
</feature>
<evidence type="ECO:0000256" key="1">
    <source>
        <dbReference type="SAM" id="MobiDB-lite"/>
    </source>
</evidence>
<gene>
    <name evidence="2" type="ORF">Fot_24418</name>
</gene>
<dbReference type="EMBL" id="JBFOLJ010000007">
    <property type="protein sequence ID" value="KAL2520495.1"/>
    <property type="molecule type" value="Genomic_DNA"/>
</dbReference>
<organism evidence="2 3">
    <name type="scientific">Forsythia ovata</name>
    <dbReference type="NCBI Taxonomy" id="205694"/>
    <lineage>
        <taxon>Eukaryota</taxon>
        <taxon>Viridiplantae</taxon>
        <taxon>Streptophyta</taxon>
        <taxon>Embryophyta</taxon>
        <taxon>Tracheophyta</taxon>
        <taxon>Spermatophyta</taxon>
        <taxon>Magnoliopsida</taxon>
        <taxon>eudicotyledons</taxon>
        <taxon>Gunneridae</taxon>
        <taxon>Pentapetalae</taxon>
        <taxon>asterids</taxon>
        <taxon>lamiids</taxon>
        <taxon>Lamiales</taxon>
        <taxon>Oleaceae</taxon>
        <taxon>Forsythieae</taxon>
        <taxon>Forsythia</taxon>
    </lineage>
</organism>
<reference evidence="3" key="1">
    <citation type="submission" date="2024-07" db="EMBL/GenBank/DDBJ databases">
        <title>Two chromosome-level genome assemblies of Korean endemic species Abeliophyllum distichum and Forsythia ovata (Oleaceae).</title>
        <authorList>
            <person name="Jang H."/>
        </authorList>
    </citation>
    <scope>NUCLEOTIDE SEQUENCE [LARGE SCALE GENOMIC DNA]</scope>
</reference>
<evidence type="ECO:0000313" key="3">
    <source>
        <dbReference type="Proteomes" id="UP001604277"/>
    </source>
</evidence>